<dbReference type="PANTHER" id="PTHR33248">
    <property type="entry name" value="ZINC ION-BINDING PROTEIN"/>
    <property type="match status" value="1"/>
</dbReference>
<feature type="domain" description="GRF-type" evidence="7">
    <location>
        <begin position="441"/>
        <end position="481"/>
    </location>
</feature>
<dbReference type="Proteomes" id="UP000823674">
    <property type="component" value="Chromosome A09"/>
</dbReference>
<proteinExistence type="predicted"/>
<gene>
    <name evidence="8" type="primary">A09g509690.1_BraROA</name>
    <name evidence="8" type="ORF">IGI04_035982</name>
</gene>
<evidence type="ECO:0000256" key="2">
    <source>
        <dbReference type="ARBA" id="ARBA00022771"/>
    </source>
</evidence>
<evidence type="ECO:0000313" key="8">
    <source>
        <dbReference type="EMBL" id="KAG5384512.1"/>
    </source>
</evidence>
<keyword evidence="3" id="KW-0862">Zinc</keyword>
<dbReference type="EMBL" id="JADBGQ010000008">
    <property type="protein sequence ID" value="KAG5384512.1"/>
    <property type="molecule type" value="Genomic_DNA"/>
</dbReference>
<evidence type="ECO:0000256" key="1">
    <source>
        <dbReference type="ARBA" id="ARBA00022723"/>
    </source>
</evidence>
<keyword evidence="6" id="KW-0812">Transmembrane</keyword>
<organism evidence="8 9">
    <name type="scientific">Brassica rapa subsp. trilocularis</name>
    <dbReference type="NCBI Taxonomy" id="1813537"/>
    <lineage>
        <taxon>Eukaryota</taxon>
        <taxon>Viridiplantae</taxon>
        <taxon>Streptophyta</taxon>
        <taxon>Embryophyta</taxon>
        <taxon>Tracheophyta</taxon>
        <taxon>Spermatophyta</taxon>
        <taxon>Magnoliopsida</taxon>
        <taxon>eudicotyledons</taxon>
        <taxon>Gunneridae</taxon>
        <taxon>Pentapetalae</taxon>
        <taxon>rosids</taxon>
        <taxon>malvids</taxon>
        <taxon>Brassicales</taxon>
        <taxon>Brassicaceae</taxon>
        <taxon>Brassiceae</taxon>
        <taxon>Brassica</taxon>
    </lineage>
</organism>
<dbReference type="PROSITE" id="PS51999">
    <property type="entry name" value="ZF_GRF"/>
    <property type="match status" value="1"/>
</dbReference>
<reference evidence="8 9" key="1">
    <citation type="submission" date="2021-03" db="EMBL/GenBank/DDBJ databases">
        <authorList>
            <person name="King G.J."/>
            <person name="Bancroft I."/>
            <person name="Baten A."/>
            <person name="Bloomfield J."/>
            <person name="Borpatragohain P."/>
            <person name="He Z."/>
            <person name="Irish N."/>
            <person name="Irwin J."/>
            <person name="Liu K."/>
            <person name="Mauleon R.P."/>
            <person name="Moore J."/>
            <person name="Morris R."/>
            <person name="Ostergaard L."/>
            <person name="Wang B."/>
            <person name="Wells R."/>
        </authorList>
    </citation>
    <scope>NUCLEOTIDE SEQUENCE [LARGE SCALE GENOMIC DNA]</scope>
    <source>
        <strain evidence="8">R-o-18</strain>
        <tissue evidence="8">Leaf</tissue>
    </source>
</reference>
<evidence type="ECO:0000256" key="3">
    <source>
        <dbReference type="ARBA" id="ARBA00022833"/>
    </source>
</evidence>
<evidence type="ECO:0000256" key="4">
    <source>
        <dbReference type="PROSITE-ProRule" id="PRU01343"/>
    </source>
</evidence>
<feature type="region of interest" description="Disordered" evidence="5">
    <location>
        <begin position="254"/>
        <end position="278"/>
    </location>
</feature>
<feature type="compositionally biased region" description="Polar residues" evidence="5">
    <location>
        <begin position="176"/>
        <end position="194"/>
    </location>
</feature>
<accession>A0ABQ7LD54</accession>
<comment type="caution">
    <text evidence="8">The sequence shown here is derived from an EMBL/GenBank/DDBJ whole genome shotgun (WGS) entry which is preliminary data.</text>
</comment>
<feature type="transmembrane region" description="Helical" evidence="6">
    <location>
        <begin position="514"/>
        <end position="534"/>
    </location>
</feature>
<keyword evidence="9" id="KW-1185">Reference proteome</keyword>
<feature type="region of interest" description="Disordered" evidence="5">
    <location>
        <begin position="176"/>
        <end position="213"/>
    </location>
</feature>
<keyword evidence="2 4" id="KW-0863">Zinc-finger</keyword>
<feature type="non-terminal residue" evidence="8">
    <location>
        <position position="1"/>
    </location>
</feature>
<evidence type="ECO:0000313" key="9">
    <source>
        <dbReference type="Proteomes" id="UP000823674"/>
    </source>
</evidence>
<feature type="region of interest" description="Disordered" evidence="5">
    <location>
        <begin position="294"/>
        <end position="354"/>
    </location>
</feature>
<name>A0ABQ7LD54_BRACM</name>
<evidence type="ECO:0000259" key="7">
    <source>
        <dbReference type="PROSITE" id="PS51999"/>
    </source>
</evidence>
<keyword evidence="6" id="KW-0472">Membrane</keyword>
<keyword evidence="6" id="KW-1133">Transmembrane helix</keyword>
<evidence type="ECO:0000256" key="6">
    <source>
        <dbReference type="SAM" id="Phobius"/>
    </source>
</evidence>
<evidence type="ECO:0000256" key="5">
    <source>
        <dbReference type="SAM" id="MobiDB-lite"/>
    </source>
</evidence>
<dbReference type="InterPro" id="IPR010666">
    <property type="entry name" value="Znf_GRF"/>
</dbReference>
<sequence length="540" mass="60717">VINFNLKIHIRSNDTTSPNTKENQTTIINFSETVLPLNPNCFRNRVHYNSSRQSGFSEIISVIFFSSFHWLSPQISVIVFSGIFRGFALSFSKEKERAKEKGRSEAVLLNIVAHLEKLDRKFDSRLTEYDTKFGSFSRGLLDTIGDTVKTTVEERLRVLGVSNSSQPEGQHVMVSEDNQQPESNSGQPDGQNVMVSEDNRHPDSNSGQSEKNLADDIAKADAKGMGSKLNSKVVRDKAAGVKKNLDSAFGNADATNADLVSDSPGKEPPFGRGCRGLGKRNNLVADLERNEAELKKKQKKEEAELKRKKKQEEAELKKKQKKEEAELKKKKKQEEADLKKKKKQEEADLKKDIPASKRTRSAVMFDIAQPNLKPYPKIGKYLISQPIRLHKTAVKPIHLHKAAVKFPRTLKSILTMSSSSFTSGNYYRRRRNTERGTPKECWCGAPSDIFTSGSETNPGRLYYSCAKGYHKSHLFKWADECLVEEVEDIKAVINGMNRDISELRVKVARLANGVCLRNVVVCVAGMAILCYYYFSIRGTM</sequence>
<protein>
    <recommendedName>
        <fullName evidence="7">GRF-type domain-containing protein</fullName>
    </recommendedName>
</protein>
<keyword evidence="1" id="KW-0479">Metal-binding</keyword>